<proteinExistence type="predicted"/>
<feature type="region of interest" description="Disordered" evidence="1">
    <location>
        <begin position="20"/>
        <end position="82"/>
    </location>
</feature>
<sequence length="199" mass="20821">MNLSIFLLASLAIAVQSASVGKVERGRDNSSEDKVLLFPGQPAEQPLENPAEQPLEQPAEQPLEQPAEQPLEQPAEQPLEQPAEQPIEQPAEVNCLAFLPNFKELEDSGIKFDEEEKKWVDAEGNEVSEDDLKDAEYRHFGGGGFGGFGGGRSYGGFGGFGGRGFGGGFGGRGFGGGFGRGFGGGGFGRGGFGGGGFYG</sequence>
<dbReference type="OrthoDB" id="371494at2759"/>
<feature type="signal peptide" evidence="2">
    <location>
        <begin position="1"/>
        <end position="17"/>
    </location>
</feature>
<feature type="chain" id="PRO_5043994682" evidence="2">
    <location>
        <begin position="18"/>
        <end position="199"/>
    </location>
</feature>
<gene>
    <name evidence="3" type="ORF">CTOB1V02_LOCUS7815</name>
</gene>
<feature type="compositionally biased region" description="Basic and acidic residues" evidence="1">
    <location>
        <begin position="22"/>
        <end position="35"/>
    </location>
</feature>
<protein>
    <submittedName>
        <fullName evidence="3">Uncharacterized protein</fullName>
    </submittedName>
</protein>
<name>A0A7R8WE32_9CRUS</name>
<dbReference type="AlphaFoldDB" id="A0A7R8WE32"/>
<organism evidence="3">
    <name type="scientific">Cyprideis torosa</name>
    <dbReference type="NCBI Taxonomy" id="163714"/>
    <lineage>
        <taxon>Eukaryota</taxon>
        <taxon>Metazoa</taxon>
        <taxon>Ecdysozoa</taxon>
        <taxon>Arthropoda</taxon>
        <taxon>Crustacea</taxon>
        <taxon>Oligostraca</taxon>
        <taxon>Ostracoda</taxon>
        <taxon>Podocopa</taxon>
        <taxon>Podocopida</taxon>
        <taxon>Cytherocopina</taxon>
        <taxon>Cytheroidea</taxon>
        <taxon>Cytherideidae</taxon>
        <taxon>Cyprideis</taxon>
    </lineage>
</organism>
<evidence type="ECO:0000256" key="1">
    <source>
        <dbReference type="SAM" id="MobiDB-lite"/>
    </source>
</evidence>
<evidence type="ECO:0000256" key="2">
    <source>
        <dbReference type="SAM" id="SignalP"/>
    </source>
</evidence>
<dbReference type="EMBL" id="OB662372">
    <property type="protein sequence ID" value="CAD7229950.1"/>
    <property type="molecule type" value="Genomic_DNA"/>
</dbReference>
<evidence type="ECO:0000313" key="3">
    <source>
        <dbReference type="EMBL" id="CAD7229950.1"/>
    </source>
</evidence>
<reference evidence="3" key="1">
    <citation type="submission" date="2020-11" db="EMBL/GenBank/DDBJ databases">
        <authorList>
            <person name="Tran Van P."/>
        </authorList>
    </citation>
    <scope>NUCLEOTIDE SEQUENCE</scope>
</reference>
<accession>A0A7R8WE32</accession>
<keyword evidence="2" id="KW-0732">Signal</keyword>